<gene>
    <name evidence="3" type="ORF">IEO21_08915</name>
</gene>
<name>A0A8H7NVA8_9APHY</name>
<evidence type="ECO:0000259" key="2">
    <source>
        <dbReference type="Pfam" id="PF13391"/>
    </source>
</evidence>
<dbReference type="Proteomes" id="UP000639403">
    <property type="component" value="Unassembled WGS sequence"/>
</dbReference>
<comment type="caution">
    <text evidence="3">The sequence shown here is derived from an EMBL/GenBank/DDBJ whole genome shotgun (WGS) entry which is preliminary data.</text>
</comment>
<dbReference type="AlphaFoldDB" id="A0A8H7NVA8"/>
<evidence type="ECO:0000313" key="4">
    <source>
        <dbReference type="Proteomes" id="UP000639403"/>
    </source>
</evidence>
<evidence type="ECO:0000256" key="1">
    <source>
        <dbReference type="SAM" id="MobiDB-lite"/>
    </source>
</evidence>
<dbReference type="InterPro" id="IPR003615">
    <property type="entry name" value="HNH_nuc"/>
</dbReference>
<dbReference type="EMBL" id="JADOXO010000361">
    <property type="protein sequence ID" value="KAF9805851.1"/>
    <property type="molecule type" value="Genomic_DNA"/>
</dbReference>
<organism evidence="3 4">
    <name type="scientific">Rhodonia placenta</name>
    <dbReference type="NCBI Taxonomy" id="104341"/>
    <lineage>
        <taxon>Eukaryota</taxon>
        <taxon>Fungi</taxon>
        <taxon>Dikarya</taxon>
        <taxon>Basidiomycota</taxon>
        <taxon>Agaricomycotina</taxon>
        <taxon>Agaricomycetes</taxon>
        <taxon>Polyporales</taxon>
        <taxon>Adustoporiaceae</taxon>
        <taxon>Rhodonia</taxon>
    </lineage>
</organism>
<dbReference type="Pfam" id="PF13391">
    <property type="entry name" value="HNH_2"/>
    <property type="match status" value="1"/>
</dbReference>
<feature type="domain" description="HNH nuclease" evidence="2">
    <location>
        <begin position="35"/>
        <end position="99"/>
    </location>
</feature>
<feature type="region of interest" description="Disordered" evidence="1">
    <location>
        <begin position="1"/>
        <end position="24"/>
    </location>
</feature>
<reference evidence="3" key="1">
    <citation type="submission" date="2020-11" db="EMBL/GenBank/DDBJ databases">
        <authorList>
            <person name="Koelle M."/>
            <person name="Horta M.A.C."/>
            <person name="Nowrousian M."/>
            <person name="Ohm R.A."/>
            <person name="Benz P."/>
            <person name="Pilgard A."/>
        </authorList>
    </citation>
    <scope>NUCLEOTIDE SEQUENCE</scope>
    <source>
        <strain evidence="3">FPRL280</strain>
    </source>
</reference>
<reference evidence="3" key="2">
    <citation type="journal article" name="Front. Microbiol.">
        <title>Degradative Capacity of Two Strains of Rhodonia placenta: From Phenotype to Genotype.</title>
        <authorList>
            <person name="Kolle M."/>
            <person name="Horta M.A.C."/>
            <person name="Nowrousian M."/>
            <person name="Ohm R.A."/>
            <person name="Benz J.P."/>
            <person name="Pilgard A."/>
        </authorList>
    </citation>
    <scope>NUCLEOTIDE SEQUENCE</scope>
    <source>
        <strain evidence="3">FPRL280</strain>
    </source>
</reference>
<evidence type="ECO:0000313" key="3">
    <source>
        <dbReference type="EMBL" id="KAF9805851.1"/>
    </source>
</evidence>
<protein>
    <recommendedName>
        <fullName evidence="2">HNH nuclease domain-containing protein</fullName>
    </recommendedName>
</protein>
<proteinExistence type="predicted"/>
<sequence length="247" mass="28683">MPANITPHRKVKRKSHITEGARQQAFEKSRNRGTCIISGFNDGTVQHLHVLPRATNTSILTPLEWWWGFKTELSVDSRHIQIFLRGNLHILWDRGDILIFPMADVVDIFMDKYKDGERHNILEVICKKKIHRYCVIPHPSLSGGARSRAKRAIRQGFTNGFHKLKFVPSHAQPHFMIMNAAMKIMENKELWVKGLEELYEEIHLKIDASRIVEVILRLHALWTAPPPGEAQLIRKQEHMSVKIFDPW</sequence>
<accession>A0A8H7NVA8</accession>